<sequence>MPTPLFKPGHSGNPGGRPKLDPETRKLIQSNGELAVKRMNDLLSMDELFNRIDGNGEFVSGKLSGKEQIALLALAQDRAFGRADGVSITHTHSGTVGMSVNPTQRLKDISDRLPERLAQQKVIEAKLDDDE</sequence>
<dbReference type="Proteomes" id="UP000050786">
    <property type="component" value="Unassembled WGS sequence"/>
</dbReference>
<organism evidence="2 3">
    <name type="scientific">Ruegeria atlantica</name>
    <dbReference type="NCBI Taxonomy" id="81569"/>
    <lineage>
        <taxon>Bacteria</taxon>
        <taxon>Pseudomonadati</taxon>
        <taxon>Pseudomonadota</taxon>
        <taxon>Alphaproteobacteria</taxon>
        <taxon>Rhodobacterales</taxon>
        <taxon>Roseobacteraceae</taxon>
        <taxon>Ruegeria</taxon>
    </lineage>
</organism>
<gene>
    <name evidence="2" type="ORF">RUM4293_03071</name>
</gene>
<keyword evidence="3" id="KW-1185">Reference proteome</keyword>
<dbReference type="RefSeq" id="WP_058274127.1">
    <property type="nucleotide sequence ID" value="NZ_CYPS01000043.1"/>
</dbReference>
<feature type="region of interest" description="Disordered" evidence="1">
    <location>
        <begin position="1"/>
        <end position="23"/>
    </location>
</feature>
<reference evidence="3" key="1">
    <citation type="submission" date="2015-09" db="EMBL/GenBank/DDBJ databases">
        <authorList>
            <person name="Rodrigo-Torres L."/>
            <person name="Arahal D.R."/>
        </authorList>
    </citation>
    <scope>NUCLEOTIDE SEQUENCE [LARGE SCALE GENOMIC DNA]</scope>
    <source>
        <strain evidence="3">CECT 4293</strain>
    </source>
</reference>
<evidence type="ECO:0000313" key="2">
    <source>
        <dbReference type="EMBL" id="CUH44174.1"/>
    </source>
</evidence>
<accession>A0A0P1E868</accession>
<protein>
    <recommendedName>
        <fullName evidence="4">DUF5681 domain-containing protein</fullName>
    </recommendedName>
</protein>
<dbReference type="EMBL" id="CYPS01000043">
    <property type="protein sequence ID" value="CUH44174.1"/>
    <property type="molecule type" value="Genomic_DNA"/>
</dbReference>
<proteinExistence type="predicted"/>
<name>A0A0P1E868_9RHOB</name>
<evidence type="ECO:0000256" key="1">
    <source>
        <dbReference type="SAM" id="MobiDB-lite"/>
    </source>
</evidence>
<evidence type="ECO:0008006" key="4">
    <source>
        <dbReference type="Google" id="ProtNLM"/>
    </source>
</evidence>
<dbReference type="AlphaFoldDB" id="A0A0P1E868"/>
<evidence type="ECO:0000313" key="3">
    <source>
        <dbReference type="Proteomes" id="UP000050786"/>
    </source>
</evidence>